<dbReference type="GO" id="GO:0009063">
    <property type="term" value="P:amino acid catabolic process"/>
    <property type="evidence" value="ECO:0007669"/>
    <property type="project" value="TreeGrafter"/>
</dbReference>
<dbReference type="SUPFAM" id="SSF51905">
    <property type="entry name" value="FAD/NAD(P)-binding domain"/>
    <property type="match status" value="1"/>
</dbReference>
<dbReference type="Proteomes" id="UP001302126">
    <property type="component" value="Unassembled WGS sequence"/>
</dbReference>
<dbReference type="Pfam" id="PF01593">
    <property type="entry name" value="Amino_oxidase"/>
    <property type="match status" value="1"/>
</dbReference>
<organism evidence="3 4">
    <name type="scientific">Podospora australis</name>
    <dbReference type="NCBI Taxonomy" id="1536484"/>
    <lineage>
        <taxon>Eukaryota</taxon>
        <taxon>Fungi</taxon>
        <taxon>Dikarya</taxon>
        <taxon>Ascomycota</taxon>
        <taxon>Pezizomycotina</taxon>
        <taxon>Sordariomycetes</taxon>
        <taxon>Sordariomycetidae</taxon>
        <taxon>Sordariales</taxon>
        <taxon>Podosporaceae</taxon>
        <taxon>Podospora</taxon>
    </lineage>
</organism>
<evidence type="ECO:0000256" key="1">
    <source>
        <dbReference type="SAM" id="MobiDB-lite"/>
    </source>
</evidence>
<dbReference type="PANTHER" id="PTHR10742">
    <property type="entry name" value="FLAVIN MONOAMINE OXIDASE"/>
    <property type="match status" value="1"/>
</dbReference>
<reference evidence="3" key="2">
    <citation type="submission" date="2023-05" db="EMBL/GenBank/DDBJ databases">
        <authorList>
            <consortium name="Lawrence Berkeley National Laboratory"/>
            <person name="Steindorff A."/>
            <person name="Hensen N."/>
            <person name="Bonometti L."/>
            <person name="Westerberg I."/>
            <person name="Brannstrom I.O."/>
            <person name="Guillou S."/>
            <person name="Cros-Aarteil S."/>
            <person name="Calhoun S."/>
            <person name="Haridas S."/>
            <person name="Kuo A."/>
            <person name="Mondo S."/>
            <person name="Pangilinan J."/>
            <person name="Riley R."/>
            <person name="Labutti K."/>
            <person name="Andreopoulos B."/>
            <person name="Lipzen A."/>
            <person name="Chen C."/>
            <person name="Yanf M."/>
            <person name="Daum C."/>
            <person name="Ng V."/>
            <person name="Clum A."/>
            <person name="Ohm R."/>
            <person name="Martin F."/>
            <person name="Silar P."/>
            <person name="Natvig D."/>
            <person name="Lalanne C."/>
            <person name="Gautier V."/>
            <person name="Ament-Velasquez S.L."/>
            <person name="Kruys A."/>
            <person name="Hutchinson M.I."/>
            <person name="Powell A.J."/>
            <person name="Barry K."/>
            <person name="Miller A.N."/>
            <person name="Grigoriev I.V."/>
            <person name="Debuchy R."/>
            <person name="Gladieux P."/>
            <person name="Thoren M.H."/>
            <person name="Johannesson H."/>
        </authorList>
    </citation>
    <scope>NUCLEOTIDE SEQUENCE</scope>
    <source>
        <strain evidence="3">PSN309</strain>
    </source>
</reference>
<dbReference type="PANTHER" id="PTHR10742:SF342">
    <property type="entry name" value="AMINE OXIDASE"/>
    <property type="match status" value="1"/>
</dbReference>
<protein>
    <submittedName>
        <fullName evidence="3">Amine oxidase</fullName>
    </submittedName>
</protein>
<evidence type="ECO:0000313" key="4">
    <source>
        <dbReference type="Proteomes" id="UP001302126"/>
    </source>
</evidence>
<dbReference type="Gene3D" id="1.10.10.1620">
    <property type="match status" value="1"/>
</dbReference>
<dbReference type="Gene3D" id="3.90.660.10">
    <property type="match status" value="1"/>
</dbReference>
<accession>A0AAN6WUU3</accession>
<dbReference type="InterPro" id="IPR050281">
    <property type="entry name" value="Flavin_monoamine_oxidase"/>
</dbReference>
<name>A0AAN6WUU3_9PEZI</name>
<gene>
    <name evidence="3" type="ORF">QBC35DRAFT_190103</name>
</gene>
<dbReference type="SUPFAM" id="SSF54373">
    <property type="entry name" value="FAD-linked reductases, C-terminal domain"/>
    <property type="match status" value="1"/>
</dbReference>
<dbReference type="EMBL" id="MU864386">
    <property type="protein sequence ID" value="KAK4188614.1"/>
    <property type="molecule type" value="Genomic_DNA"/>
</dbReference>
<feature type="region of interest" description="Disordered" evidence="1">
    <location>
        <begin position="47"/>
        <end position="67"/>
    </location>
</feature>
<keyword evidence="4" id="KW-1185">Reference proteome</keyword>
<dbReference type="InterPro" id="IPR002937">
    <property type="entry name" value="Amino_oxidase"/>
</dbReference>
<evidence type="ECO:0000313" key="3">
    <source>
        <dbReference type="EMBL" id="KAK4188614.1"/>
    </source>
</evidence>
<feature type="domain" description="Amine oxidase" evidence="2">
    <location>
        <begin position="149"/>
        <end position="651"/>
    </location>
</feature>
<proteinExistence type="predicted"/>
<dbReference type="AlphaFoldDB" id="A0AAN6WUU3"/>
<dbReference type="InterPro" id="IPR036188">
    <property type="entry name" value="FAD/NAD-bd_sf"/>
</dbReference>
<sequence>MAATSCLELQPEKLSIRDQWARAHATQAIKEAYNFYSSLSKKYNDHIADDEDLPQPPPLTDQPDVKWPPEKPMIVNVGIVGAGIAGLFAAKVLEYLNFRLFLSYLETVDPNGVKPTMEEFHRDYVVTEKIFGMKVLYFTHQIHEAADETRVGGRLFTYEFKPSSGPHEYYDVGAMRFPDNPVMKRTFDLFATLGMEKTELKPDSKPGSLIPYYINNSAGEPWCYNDITHWGTYATIQAASPYDSDPFKINQGGQIPTELLQCSPDEIMNSAIGPIRKALRDDLKTSPPGTRGWELLMEYDQYSTRQYLAGKVEFPDYHPKIPLPPYSYETIEWMETMNGGTNWYDQAHSETVLESLDFEYWDPSDSDDVIETGGEKKTDWYCVLGGAQQLAKRLEKNLLDKTRPVAYHHRVKAIKAQGKRNVQITADTPVGEKTFQYNALINTTTLGCMRYMDTSQAGLNYATKQAMRSLGYGASSKVAIKFKHAWWIHDLGPNSIKQGGLGHSDLNLRTCVYPSYNIHDDAEKPAVLLCSYTWQQDGQRIGALTSTNSNHGHKVADETLLKDVLLRELAHLHRNDFISEEKLLAIIRESYMDHHAHDWGEDPNTAGAFAFFRPQQFTHLWSHMIVPAGDIILAGEAASPHHAWVVGALESVVHGLYSWLFENQHDKGFEAFSMAAKILKNDEKGNPFVGLPPYMTKLMAKWHGALGYMHRQWKKDMPGKPNPYIFSAESTVSKSMAGLSVNDVADPLAGLDLSIKREAYVDSDDED</sequence>
<reference evidence="3" key="1">
    <citation type="journal article" date="2023" name="Mol. Phylogenet. Evol.">
        <title>Genome-scale phylogeny and comparative genomics of the fungal order Sordariales.</title>
        <authorList>
            <person name="Hensen N."/>
            <person name="Bonometti L."/>
            <person name="Westerberg I."/>
            <person name="Brannstrom I.O."/>
            <person name="Guillou S."/>
            <person name="Cros-Aarteil S."/>
            <person name="Calhoun S."/>
            <person name="Haridas S."/>
            <person name="Kuo A."/>
            <person name="Mondo S."/>
            <person name="Pangilinan J."/>
            <person name="Riley R."/>
            <person name="LaButti K."/>
            <person name="Andreopoulos B."/>
            <person name="Lipzen A."/>
            <person name="Chen C."/>
            <person name="Yan M."/>
            <person name="Daum C."/>
            <person name="Ng V."/>
            <person name="Clum A."/>
            <person name="Steindorff A."/>
            <person name="Ohm R.A."/>
            <person name="Martin F."/>
            <person name="Silar P."/>
            <person name="Natvig D.O."/>
            <person name="Lalanne C."/>
            <person name="Gautier V."/>
            <person name="Ament-Velasquez S.L."/>
            <person name="Kruys A."/>
            <person name="Hutchinson M.I."/>
            <person name="Powell A.J."/>
            <person name="Barry K."/>
            <person name="Miller A.N."/>
            <person name="Grigoriev I.V."/>
            <person name="Debuchy R."/>
            <person name="Gladieux P."/>
            <person name="Hiltunen Thoren M."/>
            <person name="Johannesson H."/>
        </authorList>
    </citation>
    <scope>NUCLEOTIDE SEQUENCE</scope>
    <source>
        <strain evidence="3">PSN309</strain>
    </source>
</reference>
<dbReference type="GO" id="GO:0001716">
    <property type="term" value="F:L-amino-acid oxidase activity"/>
    <property type="evidence" value="ECO:0007669"/>
    <property type="project" value="TreeGrafter"/>
</dbReference>
<comment type="caution">
    <text evidence="3">The sequence shown here is derived from an EMBL/GenBank/DDBJ whole genome shotgun (WGS) entry which is preliminary data.</text>
</comment>
<evidence type="ECO:0000259" key="2">
    <source>
        <dbReference type="Pfam" id="PF01593"/>
    </source>
</evidence>